<dbReference type="CDD" id="cd02440">
    <property type="entry name" value="AdoMet_MTases"/>
    <property type="match status" value="1"/>
</dbReference>
<dbReference type="PANTHER" id="PTHR12706">
    <property type="entry name" value="STRAWBERRY NOTCH-RELATED"/>
    <property type="match status" value="1"/>
</dbReference>
<keyword evidence="5" id="KW-0489">Methyltransferase</keyword>
<dbReference type="GO" id="GO:0008168">
    <property type="term" value="F:methyltransferase activity"/>
    <property type="evidence" value="ECO:0007669"/>
    <property type="project" value="UniProtKB-KW"/>
</dbReference>
<organism evidence="5 6">
    <name type="scientific">Bradyrhizobium nanningense</name>
    <dbReference type="NCBI Taxonomy" id="1325118"/>
    <lineage>
        <taxon>Bacteria</taxon>
        <taxon>Pseudomonadati</taxon>
        <taxon>Pseudomonadota</taxon>
        <taxon>Alphaproteobacteria</taxon>
        <taxon>Hyphomicrobiales</taxon>
        <taxon>Nitrobacteraceae</taxon>
        <taxon>Bradyrhizobium</taxon>
    </lineage>
</organism>
<dbReference type="GO" id="GO:0006355">
    <property type="term" value="P:regulation of DNA-templated transcription"/>
    <property type="evidence" value="ECO:0007669"/>
    <property type="project" value="InterPro"/>
</dbReference>
<comment type="similarity">
    <text evidence="1">Belongs to the SBNO family.</text>
</comment>
<dbReference type="RefSeq" id="WP_128921260.1">
    <property type="nucleotide sequence ID" value="NZ_LBJQ01000089.1"/>
</dbReference>
<dbReference type="Gene3D" id="3.40.50.300">
    <property type="entry name" value="P-loop containing nucleotide triphosphate hydrolases"/>
    <property type="match status" value="1"/>
</dbReference>
<dbReference type="SUPFAM" id="SSF52540">
    <property type="entry name" value="P-loop containing nucleoside triphosphate hydrolases"/>
    <property type="match status" value="1"/>
</dbReference>
<feature type="compositionally biased region" description="Low complexity" evidence="2">
    <location>
        <begin position="357"/>
        <end position="376"/>
    </location>
</feature>
<dbReference type="GO" id="GO:0032259">
    <property type="term" value="P:methylation"/>
    <property type="evidence" value="ECO:0007669"/>
    <property type="project" value="UniProtKB-KW"/>
</dbReference>
<evidence type="ECO:0000313" key="5">
    <source>
        <dbReference type="EMBL" id="RXH24064.1"/>
    </source>
</evidence>
<dbReference type="InterPro" id="IPR039187">
    <property type="entry name" value="SNO_AAA"/>
</dbReference>
<comment type="caution">
    <text evidence="5">The sequence shown here is derived from an EMBL/GenBank/DDBJ whole genome shotgun (WGS) entry which is preliminary data.</text>
</comment>
<dbReference type="SUPFAM" id="SSF53335">
    <property type="entry name" value="S-adenosyl-L-methionine-dependent methyltransferases"/>
    <property type="match status" value="1"/>
</dbReference>
<sequence length="1439" mass="155989">MTESLAGGAAAAPLSLRAAATFTSAAVRAARQLLIELERGRRIDAAVLRSAMEAAFGASDAAGAWNWKTAYDVCEAATVLFLRKFGPAIRARAGSTAAMLPMLARIASCLPTHTRRSEDSQALQQFSTPIPLGLAACTAAGITPADRVLEPSAGTGLLAILAELAGGSLMLNELAEGRATLLDHLFANVEVTRFDAAQIDDHLDAGVVPSVVLMNPPFSAGANVDRRMADAAFRHIASALARLCDGGRLVAIAGVGLAPDNPAWLEAFARLQERGRVVFSAAVDGAVYAKHGTQTDTRLLVIDKLPAADPKVFPASQGMAGDVATLLEWVTQHVPPRLPVAVPVVADIVRRPAMPRSAGAVAPSPSSTSGSAPEGAELAYETVEWSPPEGARLTDALYEEYGLQSIRVPGSCAHPTKLVQSAAMASVAPPKPSYRPHLPSSLVTDGVLSDAQLESIIYAGEAHSAFLAGSWTVDATFDVVAAARDDAENAVRFRRGWFLGDGTGAGKGRQVAGILLDNWLKGRRRAVWISKSDKLIEDAQRDWSALGMERLLVTPLSRFRQGTPIRLSEGILFVTYATLRTDERGEKLSRVGQIVEWLGSDFDGVIVFDESHAMQNAVGGKGERGDQAASQQGRAGLRLQHALPNARVVYVSATGATTVHNLAYAQRLGLWRGADFPFATRAEFVEAIQEGGVAAMEVLARDLKALGLYAARSLSYDGVEYELVEHRLTPEQVRIYDAYADAFSIIHNNLDAAMRAANITGESGTLNGQAKSAARSAFESAKQRFFGHLLTSMKTPSLIRSIDRDLDAGHAAVIQIVSTGEALMERRLAEIPTENWGDVQVDITPREYVLDYLAHSFPVQLYEPFTDSEGNLGSRPVYRDGQPVESREAVTRRGRLIEKLASLPPVPGALDQIVQRFGTDMVAEVTGRSRRIIRKVDRLVVENRAGSANLAETSAFMDDVKRILVFSDAGGTGRSYHAELSARNRRLRVHYLLEPGWKADAAIQGLGRTNRTNQAQPPLFRPIATDVKAEKRFLSTIARRLDTLGAITRGQRQTGGQGLFRPEDNLESQYGRDALRQLYTLLARGKVDGCSLGRFEDATGLKLMDVNGLRDDLPPITTFLNRLLALTIDLQNVLFTAFEQLLTARIEGAVASGTYDVGLETLRAESFVVTDRRTIYDHPGTGAETRLLSVAQRQRNHPVSLDDALDRLSDRQAVLLVNERSGLAAVQVPAASVMLDDGEIERRVRLIRPMDQHTVPLTTMAESHWDEADRERFASTWLAELAEVPEFTESTIHIVAGLLLPIWKRLPNESTRVYRLQTDAGERIIGRKVSAAWVASVLAADAPSLTPDAAFAALVEGRTVLDLTEGLQLRRVRVMGAYRIELSGFNDTMRDRLRAYGLFGEIISWKLRMFVPTDASGIEVLSRVLDTYPVTGVSEREAA</sequence>
<evidence type="ECO:0000256" key="1">
    <source>
        <dbReference type="ARBA" id="ARBA00006992"/>
    </source>
</evidence>
<reference evidence="5 6" key="1">
    <citation type="submission" date="2015-04" db="EMBL/GenBank/DDBJ databases">
        <title>Comparative genomics of rhizobia nodulating Arachis hypogaea in China.</title>
        <authorList>
            <person name="Li Y."/>
        </authorList>
    </citation>
    <scope>NUCLEOTIDE SEQUENCE [LARGE SCALE GENOMIC DNA]</scope>
    <source>
        <strain evidence="5 6">CCBAU 51757</strain>
    </source>
</reference>
<accession>A0A4Q0RXA5</accession>
<dbReference type="InterPro" id="IPR029063">
    <property type="entry name" value="SAM-dependent_MTases_sf"/>
</dbReference>
<feature type="domain" description="Strawberry notch helicase C" evidence="3">
    <location>
        <begin position="909"/>
        <end position="1161"/>
    </location>
</feature>
<evidence type="ECO:0000259" key="4">
    <source>
        <dbReference type="Pfam" id="PF13872"/>
    </source>
</evidence>
<gene>
    <name evidence="5" type="ORF">XH99_28645</name>
</gene>
<dbReference type="Gene3D" id="3.40.50.150">
    <property type="entry name" value="Vaccinia Virus protein VP39"/>
    <property type="match status" value="1"/>
</dbReference>
<dbReference type="Proteomes" id="UP000289546">
    <property type="component" value="Unassembled WGS sequence"/>
</dbReference>
<proteinExistence type="inferred from homology"/>
<feature type="domain" description="Strawberry notch AAA" evidence="4">
    <location>
        <begin position="413"/>
        <end position="738"/>
    </location>
</feature>
<keyword evidence="5" id="KW-0808">Transferase</keyword>
<evidence type="ECO:0000313" key="6">
    <source>
        <dbReference type="Proteomes" id="UP000289546"/>
    </source>
</evidence>
<dbReference type="PANTHER" id="PTHR12706:SF30">
    <property type="entry name" value="PROTEIN STRAWBERRY NOTCH-RELATED"/>
    <property type="match status" value="1"/>
</dbReference>
<dbReference type="InterPro" id="IPR026741">
    <property type="entry name" value="SNO"/>
</dbReference>
<dbReference type="InterPro" id="IPR026937">
    <property type="entry name" value="SBNO_Helicase_C_dom"/>
</dbReference>
<dbReference type="EMBL" id="LBJQ01000089">
    <property type="protein sequence ID" value="RXH24064.1"/>
    <property type="molecule type" value="Genomic_DNA"/>
</dbReference>
<evidence type="ECO:0000259" key="3">
    <source>
        <dbReference type="Pfam" id="PF13871"/>
    </source>
</evidence>
<keyword evidence="6" id="KW-1185">Reference proteome</keyword>
<dbReference type="InterPro" id="IPR027417">
    <property type="entry name" value="P-loop_NTPase"/>
</dbReference>
<dbReference type="Pfam" id="PF13871">
    <property type="entry name" value="Helicase_C_4"/>
    <property type="match status" value="1"/>
</dbReference>
<feature type="region of interest" description="Disordered" evidence="2">
    <location>
        <begin position="355"/>
        <end position="382"/>
    </location>
</feature>
<dbReference type="Pfam" id="PF13872">
    <property type="entry name" value="AAA_34"/>
    <property type="match status" value="1"/>
</dbReference>
<evidence type="ECO:0000256" key="2">
    <source>
        <dbReference type="SAM" id="MobiDB-lite"/>
    </source>
</evidence>
<protein>
    <submittedName>
        <fullName evidence="5">Methylase</fullName>
    </submittedName>
</protein>
<name>A0A4Q0RXA5_9BRAD</name>